<dbReference type="Pfam" id="PF07678">
    <property type="entry name" value="TED_complement"/>
    <property type="match status" value="1"/>
</dbReference>
<accession>A0AAV4XY10</accession>
<dbReference type="SUPFAM" id="SSF48239">
    <property type="entry name" value="Terpenoid cyclases/Protein prenyltransferases"/>
    <property type="match status" value="1"/>
</dbReference>
<reference evidence="4 5" key="1">
    <citation type="submission" date="2021-06" db="EMBL/GenBank/DDBJ databases">
        <title>Caerostris extrusa draft genome.</title>
        <authorList>
            <person name="Kono N."/>
            <person name="Arakawa K."/>
        </authorList>
    </citation>
    <scope>NUCLEOTIDE SEQUENCE [LARGE SCALE GENOMIC DNA]</scope>
</reference>
<sequence length="78" mass="8955">MVHLVLLEKEIEVVVLGLTAYATRAFSLAKKYIFIDPEVLNKALEWIIQKQSSDGSFEEPGEVHHKSICREELKMELL</sequence>
<dbReference type="PANTHER" id="PTHR11412:SF136">
    <property type="entry name" value="CD109 ANTIGEN"/>
    <property type="match status" value="1"/>
</dbReference>
<evidence type="ECO:0000256" key="2">
    <source>
        <dbReference type="ARBA" id="ARBA00022966"/>
    </source>
</evidence>
<protein>
    <submittedName>
        <fullName evidence="4">CD109 antigen</fullName>
    </submittedName>
</protein>
<keyword evidence="2" id="KW-0882">Thioester bond</keyword>
<dbReference type="AlphaFoldDB" id="A0AAV4XY10"/>
<dbReference type="InterPro" id="IPR008930">
    <property type="entry name" value="Terpenoid_cyclase/PrenylTrfase"/>
</dbReference>
<gene>
    <name evidence="4" type="primary">CD109_2</name>
    <name evidence="4" type="ORF">CEXT_100961</name>
</gene>
<dbReference type="PANTHER" id="PTHR11412">
    <property type="entry name" value="MACROGLOBULIN / COMPLEMENT"/>
    <property type="match status" value="1"/>
</dbReference>
<evidence type="ECO:0000313" key="5">
    <source>
        <dbReference type="Proteomes" id="UP001054945"/>
    </source>
</evidence>
<dbReference type="InterPro" id="IPR050473">
    <property type="entry name" value="A2M/Complement_sys"/>
</dbReference>
<organism evidence="4 5">
    <name type="scientific">Caerostris extrusa</name>
    <name type="common">Bark spider</name>
    <name type="synonym">Caerostris bankana</name>
    <dbReference type="NCBI Taxonomy" id="172846"/>
    <lineage>
        <taxon>Eukaryota</taxon>
        <taxon>Metazoa</taxon>
        <taxon>Ecdysozoa</taxon>
        <taxon>Arthropoda</taxon>
        <taxon>Chelicerata</taxon>
        <taxon>Arachnida</taxon>
        <taxon>Araneae</taxon>
        <taxon>Araneomorphae</taxon>
        <taxon>Entelegynae</taxon>
        <taxon>Araneoidea</taxon>
        <taxon>Araneidae</taxon>
        <taxon>Caerostris</taxon>
    </lineage>
</organism>
<dbReference type="EMBL" id="BPLR01018325">
    <property type="protein sequence ID" value="GIY98688.1"/>
    <property type="molecule type" value="Genomic_DNA"/>
</dbReference>
<keyword evidence="5" id="KW-1185">Reference proteome</keyword>
<dbReference type="GO" id="GO:0005615">
    <property type="term" value="C:extracellular space"/>
    <property type="evidence" value="ECO:0007669"/>
    <property type="project" value="InterPro"/>
</dbReference>
<evidence type="ECO:0000256" key="1">
    <source>
        <dbReference type="ARBA" id="ARBA00022729"/>
    </source>
</evidence>
<dbReference type="Proteomes" id="UP001054945">
    <property type="component" value="Unassembled WGS sequence"/>
</dbReference>
<keyword evidence="1" id="KW-0732">Signal</keyword>
<evidence type="ECO:0000313" key="4">
    <source>
        <dbReference type="EMBL" id="GIY98688.1"/>
    </source>
</evidence>
<dbReference type="InterPro" id="IPR011626">
    <property type="entry name" value="Alpha-macroglobulin_TED"/>
</dbReference>
<proteinExistence type="predicted"/>
<feature type="domain" description="Alpha-macroglobulin-like TED" evidence="3">
    <location>
        <begin position="18"/>
        <end position="70"/>
    </location>
</feature>
<dbReference type="Gene3D" id="1.50.10.20">
    <property type="match status" value="1"/>
</dbReference>
<evidence type="ECO:0000259" key="3">
    <source>
        <dbReference type="Pfam" id="PF07678"/>
    </source>
</evidence>
<comment type="caution">
    <text evidence="4">The sequence shown here is derived from an EMBL/GenBank/DDBJ whole genome shotgun (WGS) entry which is preliminary data.</text>
</comment>
<name>A0AAV4XY10_CAEEX</name>